<feature type="compositionally biased region" description="Low complexity" evidence="1">
    <location>
        <begin position="30"/>
        <end position="45"/>
    </location>
</feature>
<proteinExistence type="predicted"/>
<evidence type="ECO:0000256" key="1">
    <source>
        <dbReference type="SAM" id="MobiDB-lite"/>
    </source>
</evidence>
<feature type="region of interest" description="Disordered" evidence="1">
    <location>
        <begin position="30"/>
        <end position="61"/>
    </location>
</feature>
<gene>
    <name evidence="3" type="ORF">CLSA_c22440</name>
</gene>
<dbReference type="AlphaFoldDB" id="U5MU81"/>
<dbReference type="KEGG" id="csb:CLSA_c22440"/>
<dbReference type="eggNOG" id="ENOG5030GFG">
    <property type="taxonomic scope" value="Bacteria"/>
</dbReference>
<feature type="chain" id="PRO_5039505171" evidence="2">
    <location>
        <begin position="23"/>
        <end position="173"/>
    </location>
</feature>
<feature type="signal peptide" evidence="2">
    <location>
        <begin position="1"/>
        <end position="22"/>
    </location>
</feature>
<name>U5MU81_CLOSA</name>
<evidence type="ECO:0000313" key="3">
    <source>
        <dbReference type="EMBL" id="AGX43221.1"/>
    </source>
</evidence>
<evidence type="ECO:0000313" key="4">
    <source>
        <dbReference type="Proteomes" id="UP000017118"/>
    </source>
</evidence>
<keyword evidence="3" id="KW-0449">Lipoprotein</keyword>
<dbReference type="PATRIC" id="fig|1345695.10.peg.2211"/>
<dbReference type="EMBL" id="CP006721">
    <property type="protein sequence ID" value="AGX43221.1"/>
    <property type="molecule type" value="Genomic_DNA"/>
</dbReference>
<keyword evidence="2" id="KW-0732">Signal</keyword>
<reference evidence="3 4" key="1">
    <citation type="journal article" date="2013" name="Genome Announc.">
        <title>Complete Genome Sequence of the Solvent Producer Clostridium saccharobutylicum NCP262 (DSM 13864).</title>
        <authorList>
            <person name="Poehlein A."/>
            <person name="Hartwich K."/>
            <person name="Krabben P."/>
            <person name="Ehrenreich A."/>
            <person name="Liebl W."/>
            <person name="Durre P."/>
            <person name="Gottschalk G."/>
            <person name="Daniel R."/>
        </authorList>
    </citation>
    <scope>NUCLEOTIDE SEQUENCE [LARGE SCALE GENOMIC DNA]</scope>
    <source>
        <strain evidence="3">DSM 13864</strain>
    </source>
</reference>
<evidence type="ECO:0000256" key="2">
    <source>
        <dbReference type="SAM" id="SignalP"/>
    </source>
</evidence>
<dbReference type="OrthoDB" id="1912736at2"/>
<accession>U5MU81</accession>
<dbReference type="Proteomes" id="UP000017118">
    <property type="component" value="Chromosome"/>
</dbReference>
<sequence length="173" mass="19143">MKRRLFKILTFVMILGTSILTVGCSWTNSNKTGNNDNTSNNNKITEGTNKAGEAAKEGADSAKYTATNVKDDIAKAGHELKESPNSKKNYFKGTETDYTAGNDLVRVYEYDSADAIKSDIDTISKDGMTVNGVKTDFKSKPYYYKRGNTLIVYEGNDTEYVNNLESLYGKPLI</sequence>
<dbReference type="HOGENOM" id="CLU_101295_0_0_9"/>
<keyword evidence="4" id="KW-1185">Reference proteome</keyword>
<dbReference type="PROSITE" id="PS51257">
    <property type="entry name" value="PROKAR_LIPOPROTEIN"/>
    <property type="match status" value="1"/>
</dbReference>
<protein>
    <submittedName>
        <fullName evidence="3">Putative lipoprotein</fullName>
    </submittedName>
</protein>
<dbReference type="GeneID" id="55474684"/>
<dbReference type="RefSeq" id="WP_022746374.1">
    <property type="nucleotide sequence ID" value="NC_022571.1"/>
</dbReference>
<organism evidence="3 4">
    <name type="scientific">Clostridium saccharobutylicum DSM 13864</name>
    <dbReference type="NCBI Taxonomy" id="1345695"/>
    <lineage>
        <taxon>Bacteria</taxon>
        <taxon>Bacillati</taxon>
        <taxon>Bacillota</taxon>
        <taxon>Clostridia</taxon>
        <taxon>Eubacteriales</taxon>
        <taxon>Clostridiaceae</taxon>
        <taxon>Clostridium</taxon>
    </lineage>
</organism>